<keyword evidence="1" id="KW-0304">Gas vesicle</keyword>
<sequence>MTESTRGVYVYGIVPADVEVQPDAEGVGDPPGKVDMVTHGDIAALISAVPTDEALGRPEDLTAHAALLDGAAAEVPVLPMKFGGVLAGREQVTEELLAPHHDEFVGALAELEGRAEYLVRGRYHTDTVLGEILRENPELDRLRERIRETSQDASRNERISLGEAVNNALAAKRAADTSTAMKALGDLDLTVTSREPTHEEDAVHLACLARTDQQSDLEAALNRLAEQWTGRVDLRLLGPLAPYDFVVSAV</sequence>
<dbReference type="RefSeq" id="WP_075131361.1">
    <property type="nucleotide sequence ID" value="NZ_MSIF01000001.1"/>
</dbReference>
<evidence type="ECO:0000256" key="1">
    <source>
        <dbReference type="ARBA" id="ARBA00022987"/>
    </source>
</evidence>
<keyword evidence="5" id="KW-1185">Reference proteome</keyword>
<comment type="subcellular location">
    <subcellularLocation>
        <location evidence="2">Gas vesicle</location>
    </subcellularLocation>
</comment>
<gene>
    <name evidence="4" type="ORF">BLA60_04645</name>
</gene>
<comment type="similarity">
    <text evidence="3">Belongs to the gas vesicle GvpF/GvpL family.</text>
</comment>
<dbReference type="PANTHER" id="PTHR36852:SF1">
    <property type="entry name" value="PROTEIN GVPL 2"/>
    <property type="match status" value="1"/>
</dbReference>
<comment type="caution">
    <text evidence="4">The sequence shown here is derived from an EMBL/GenBank/DDBJ whole genome shotgun (WGS) entry which is preliminary data.</text>
</comment>
<dbReference type="Pfam" id="PF06386">
    <property type="entry name" value="GvpL_GvpF"/>
    <property type="match status" value="1"/>
</dbReference>
<dbReference type="EMBL" id="MSIF01000001">
    <property type="protein sequence ID" value="OLF14413.1"/>
    <property type="molecule type" value="Genomic_DNA"/>
</dbReference>
<dbReference type="Proteomes" id="UP000185696">
    <property type="component" value="Unassembled WGS sequence"/>
</dbReference>
<dbReference type="OrthoDB" id="3867411at2"/>
<dbReference type="PANTHER" id="PTHR36852">
    <property type="entry name" value="PROTEIN GVPL 2"/>
    <property type="match status" value="1"/>
</dbReference>
<dbReference type="AlphaFoldDB" id="A0A7Z0WSZ7"/>
<dbReference type="GO" id="GO:0031412">
    <property type="term" value="P:gas vesicle organization"/>
    <property type="evidence" value="ECO:0007669"/>
    <property type="project" value="InterPro"/>
</dbReference>
<evidence type="ECO:0000313" key="5">
    <source>
        <dbReference type="Proteomes" id="UP000185696"/>
    </source>
</evidence>
<name>A0A7Z0WSZ7_9PSEU</name>
<reference evidence="4 5" key="1">
    <citation type="submission" date="2016-12" db="EMBL/GenBank/DDBJ databases">
        <title>The draft genome sequence of Actinophytocola xinjiangensis.</title>
        <authorList>
            <person name="Wang W."/>
            <person name="Yuan L."/>
        </authorList>
    </citation>
    <scope>NUCLEOTIDE SEQUENCE [LARGE SCALE GENOMIC DNA]</scope>
    <source>
        <strain evidence="4 5">CGMCC 4.4663</strain>
    </source>
</reference>
<evidence type="ECO:0000256" key="3">
    <source>
        <dbReference type="ARBA" id="ARBA00035643"/>
    </source>
</evidence>
<dbReference type="GO" id="GO:0031411">
    <property type="term" value="C:gas vesicle"/>
    <property type="evidence" value="ECO:0007669"/>
    <property type="project" value="UniProtKB-SubCell"/>
</dbReference>
<proteinExistence type="inferred from homology"/>
<accession>A0A7Z0WSZ7</accession>
<organism evidence="4 5">
    <name type="scientific">Actinophytocola xinjiangensis</name>
    <dbReference type="NCBI Taxonomy" id="485602"/>
    <lineage>
        <taxon>Bacteria</taxon>
        <taxon>Bacillati</taxon>
        <taxon>Actinomycetota</taxon>
        <taxon>Actinomycetes</taxon>
        <taxon>Pseudonocardiales</taxon>
        <taxon>Pseudonocardiaceae</taxon>
    </lineage>
</organism>
<evidence type="ECO:0000256" key="2">
    <source>
        <dbReference type="ARBA" id="ARBA00035108"/>
    </source>
</evidence>
<evidence type="ECO:0000313" key="4">
    <source>
        <dbReference type="EMBL" id="OLF14413.1"/>
    </source>
</evidence>
<protein>
    <submittedName>
        <fullName evidence="4">Gas vesicle protein GvpFL</fullName>
    </submittedName>
</protein>
<dbReference type="InterPro" id="IPR009430">
    <property type="entry name" value="GvpL/GvpF"/>
</dbReference>